<evidence type="ECO:0000256" key="1">
    <source>
        <dbReference type="ARBA" id="ARBA00004609"/>
    </source>
</evidence>
<evidence type="ECO:0000256" key="10">
    <source>
        <dbReference type="SAM" id="SignalP"/>
    </source>
</evidence>
<evidence type="ECO:0000256" key="9">
    <source>
        <dbReference type="ARBA" id="ARBA00035011"/>
    </source>
</evidence>
<dbReference type="InterPro" id="IPR039391">
    <property type="entry name" value="Phytocyanin-like"/>
</dbReference>
<accession>A0AAD8L8Y3</accession>
<dbReference type="InterPro" id="IPR008972">
    <property type="entry name" value="Cupredoxin"/>
</dbReference>
<dbReference type="PROSITE" id="PS51257">
    <property type="entry name" value="PROKAR_LIPOPROTEIN"/>
    <property type="match status" value="1"/>
</dbReference>
<evidence type="ECO:0000256" key="2">
    <source>
        <dbReference type="ARBA" id="ARBA00022475"/>
    </source>
</evidence>
<keyword evidence="3" id="KW-0336">GPI-anchor</keyword>
<evidence type="ECO:0000256" key="6">
    <source>
        <dbReference type="ARBA" id="ARBA00023157"/>
    </source>
</evidence>
<dbReference type="InterPro" id="IPR003245">
    <property type="entry name" value="Phytocyanin_dom"/>
</dbReference>
<dbReference type="Pfam" id="PF02298">
    <property type="entry name" value="Cu_bind_like"/>
    <property type="match status" value="1"/>
</dbReference>
<evidence type="ECO:0000256" key="3">
    <source>
        <dbReference type="ARBA" id="ARBA00022622"/>
    </source>
</evidence>
<gene>
    <name evidence="12" type="ORF">QVD17_03785</name>
</gene>
<evidence type="ECO:0000313" key="13">
    <source>
        <dbReference type="Proteomes" id="UP001229421"/>
    </source>
</evidence>
<dbReference type="AlphaFoldDB" id="A0AAD8L8Y3"/>
<keyword evidence="6" id="KW-1015">Disulfide bond</keyword>
<evidence type="ECO:0000256" key="4">
    <source>
        <dbReference type="ARBA" id="ARBA00022729"/>
    </source>
</evidence>
<comment type="similarity">
    <text evidence="9">Belongs to the early nodulin-like (ENODL) family.</text>
</comment>
<comment type="subcellular location">
    <subcellularLocation>
        <location evidence="1">Cell membrane</location>
        <topology evidence="1">Lipid-anchor</topology>
        <topology evidence="1">GPI-anchor</topology>
    </subcellularLocation>
</comment>
<evidence type="ECO:0000256" key="8">
    <source>
        <dbReference type="ARBA" id="ARBA00023288"/>
    </source>
</evidence>
<proteinExistence type="inferred from homology"/>
<dbReference type="GO" id="GO:0005886">
    <property type="term" value="C:plasma membrane"/>
    <property type="evidence" value="ECO:0007669"/>
    <property type="project" value="UniProtKB-SubCell"/>
</dbReference>
<keyword evidence="13" id="KW-1185">Reference proteome</keyword>
<dbReference type="CDD" id="cd11019">
    <property type="entry name" value="OsENODL1_like"/>
    <property type="match status" value="1"/>
</dbReference>
<dbReference type="GO" id="GO:0098552">
    <property type="term" value="C:side of membrane"/>
    <property type="evidence" value="ECO:0007669"/>
    <property type="project" value="UniProtKB-KW"/>
</dbReference>
<dbReference type="Gene3D" id="2.60.40.420">
    <property type="entry name" value="Cupredoxins - blue copper proteins"/>
    <property type="match status" value="1"/>
</dbReference>
<comment type="caution">
    <text evidence="12">The sequence shown here is derived from an EMBL/GenBank/DDBJ whole genome shotgun (WGS) entry which is preliminary data.</text>
</comment>
<protein>
    <recommendedName>
        <fullName evidence="11">Phytocyanin domain-containing protein</fullName>
    </recommendedName>
</protein>
<evidence type="ECO:0000313" key="12">
    <source>
        <dbReference type="EMBL" id="KAK1437984.1"/>
    </source>
</evidence>
<evidence type="ECO:0000256" key="7">
    <source>
        <dbReference type="ARBA" id="ARBA00023180"/>
    </source>
</evidence>
<reference evidence="12" key="1">
    <citation type="journal article" date="2023" name="bioRxiv">
        <title>Improved chromosome-level genome assembly for marigold (Tagetes erecta).</title>
        <authorList>
            <person name="Jiang F."/>
            <person name="Yuan L."/>
            <person name="Wang S."/>
            <person name="Wang H."/>
            <person name="Xu D."/>
            <person name="Wang A."/>
            <person name="Fan W."/>
        </authorList>
    </citation>
    <scope>NUCLEOTIDE SEQUENCE</scope>
    <source>
        <strain evidence="12">WSJ</strain>
        <tissue evidence="12">Leaf</tissue>
    </source>
</reference>
<dbReference type="InterPro" id="IPR041846">
    <property type="entry name" value="ENL_dom"/>
</dbReference>
<dbReference type="EMBL" id="JAUHHV010000001">
    <property type="protein sequence ID" value="KAK1437984.1"/>
    <property type="molecule type" value="Genomic_DNA"/>
</dbReference>
<feature type="chain" id="PRO_5042034565" description="Phytocyanin domain-containing protein" evidence="10">
    <location>
        <begin position="23"/>
        <end position="196"/>
    </location>
</feature>
<dbReference type="PANTHER" id="PTHR33021">
    <property type="entry name" value="BLUE COPPER PROTEIN"/>
    <property type="match status" value="1"/>
</dbReference>
<dbReference type="PANTHER" id="PTHR33021:SF185">
    <property type="entry name" value="EARLY NODULIN-LIKE PROTEIN 3-RELATED"/>
    <property type="match status" value="1"/>
</dbReference>
<organism evidence="12 13">
    <name type="scientific">Tagetes erecta</name>
    <name type="common">African marigold</name>
    <dbReference type="NCBI Taxonomy" id="13708"/>
    <lineage>
        <taxon>Eukaryota</taxon>
        <taxon>Viridiplantae</taxon>
        <taxon>Streptophyta</taxon>
        <taxon>Embryophyta</taxon>
        <taxon>Tracheophyta</taxon>
        <taxon>Spermatophyta</taxon>
        <taxon>Magnoliopsida</taxon>
        <taxon>eudicotyledons</taxon>
        <taxon>Gunneridae</taxon>
        <taxon>Pentapetalae</taxon>
        <taxon>asterids</taxon>
        <taxon>campanulids</taxon>
        <taxon>Asterales</taxon>
        <taxon>Asteraceae</taxon>
        <taxon>Asteroideae</taxon>
        <taxon>Heliantheae alliance</taxon>
        <taxon>Tageteae</taxon>
        <taxon>Tagetes</taxon>
    </lineage>
</organism>
<evidence type="ECO:0000259" key="11">
    <source>
        <dbReference type="PROSITE" id="PS51485"/>
    </source>
</evidence>
<dbReference type="SUPFAM" id="SSF49503">
    <property type="entry name" value="Cupredoxins"/>
    <property type="match status" value="1"/>
</dbReference>
<feature type="domain" description="Phytocyanin" evidence="11">
    <location>
        <begin position="23"/>
        <end position="124"/>
    </location>
</feature>
<dbReference type="FunFam" id="2.60.40.420:FF:000010">
    <property type="entry name" value="Early nodulin-like protein 1"/>
    <property type="match status" value="1"/>
</dbReference>
<keyword evidence="8" id="KW-0449">Lipoprotein</keyword>
<evidence type="ECO:0000256" key="5">
    <source>
        <dbReference type="ARBA" id="ARBA00023136"/>
    </source>
</evidence>
<feature type="signal peptide" evidence="10">
    <location>
        <begin position="1"/>
        <end position="22"/>
    </location>
</feature>
<keyword evidence="4 10" id="KW-0732">Signal</keyword>
<keyword evidence="7" id="KW-0325">Glycoprotein</keyword>
<keyword evidence="5" id="KW-0472">Membrane</keyword>
<sequence length="196" mass="21338">MKLITSIHLLVILAGFIGSCYGYTFYAGGKDGWVLDPHENYNHWAERNRFQVNDTIVFKYKKGLDSVLVVNEEAYNTCNKTNHLETLNDDQPVFKFKRSGPFFFISGHDGNCEKGQKLIIVVMAITHHTHGVKFTTATPAPAPALEVQAPSVTIQTTGGMRIYAPAPAPAATSSVTSVGYGSFVGLISGLGLILVF</sequence>
<keyword evidence="2" id="KW-1003">Cell membrane</keyword>
<dbReference type="Proteomes" id="UP001229421">
    <property type="component" value="Unassembled WGS sequence"/>
</dbReference>
<name>A0AAD8L8Y3_TARER</name>
<dbReference type="PROSITE" id="PS51485">
    <property type="entry name" value="PHYTOCYANIN"/>
    <property type="match status" value="1"/>
</dbReference>
<dbReference type="GO" id="GO:0009055">
    <property type="term" value="F:electron transfer activity"/>
    <property type="evidence" value="ECO:0007669"/>
    <property type="project" value="InterPro"/>
</dbReference>